<dbReference type="Pfam" id="PF14579">
    <property type="entry name" value="HHH_6"/>
    <property type="match status" value="1"/>
</dbReference>
<dbReference type="EC" id="2.7.7.7" evidence="2"/>
<dbReference type="InterPro" id="IPR040982">
    <property type="entry name" value="DNA_pol3_finger"/>
</dbReference>
<dbReference type="Gene3D" id="3.20.20.140">
    <property type="entry name" value="Metal-dependent hydrolases"/>
    <property type="match status" value="1"/>
</dbReference>
<keyword evidence="3" id="KW-0808">Transferase</keyword>
<dbReference type="InterPro" id="IPR004013">
    <property type="entry name" value="PHP_dom"/>
</dbReference>
<comment type="catalytic activity">
    <reaction evidence="7">
        <text>DNA(n) + a 2'-deoxyribonucleoside 5'-triphosphate = DNA(n+1) + diphosphate</text>
        <dbReference type="Rhea" id="RHEA:22508"/>
        <dbReference type="Rhea" id="RHEA-COMP:17339"/>
        <dbReference type="Rhea" id="RHEA-COMP:17340"/>
        <dbReference type="ChEBI" id="CHEBI:33019"/>
        <dbReference type="ChEBI" id="CHEBI:61560"/>
        <dbReference type="ChEBI" id="CHEBI:173112"/>
        <dbReference type="EC" id="2.7.7.7"/>
    </reaction>
</comment>
<keyword evidence="5" id="KW-0235">DNA replication</keyword>
<dbReference type="Pfam" id="PF01336">
    <property type="entry name" value="tRNA_anti-codon"/>
    <property type="match status" value="1"/>
</dbReference>
<evidence type="ECO:0000256" key="6">
    <source>
        <dbReference type="ARBA" id="ARBA00022932"/>
    </source>
</evidence>
<comment type="subcellular location">
    <subcellularLocation>
        <location evidence="1">Cytoplasm</location>
    </subcellularLocation>
</comment>
<evidence type="ECO:0000256" key="3">
    <source>
        <dbReference type="ARBA" id="ARBA00022679"/>
    </source>
</evidence>
<dbReference type="GO" id="GO:0003676">
    <property type="term" value="F:nucleic acid binding"/>
    <property type="evidence" value="ECO:0007669"/>
    <property type="project" value="InterPro"/>
</dbReference>
<dbReference type="EMBL" id="JACNJN010000044">
    <property type="protein sequence ID" value="MBC8334087.1"/>
    <property type="molecule type" value="Genomic_DNA"/>
</dbReference>
<dbReference type="NCBIfam" id="TIGR00594">
    <property type="entry name" value="polc"/>
    <property type="match status" value="1"/>
</dbReference>
<reference evidence="9 10" key="1">
    <citation type="submission" date="2020-08" db="EMBL/GenBank/DDBJ databases">
        <title>Bridging the membrane lipid divide: bacteria of the FCB group superphylum have the potential to synthesize archaeal ether lipids.</title>
        <authorList>
            <person name="Villanueva L."/>
            <person name="Von Meijenfeldt F.A.B."/>
            <person name="Westbye A.B."/>
            <person name="Yadav S."/>
            <person name="Hopmans E.C."/>
            <person name="Dutilh B.E."/>
            <person name="Sinninghe Damste J.S."/>
        </authorList>
    </citation>
    <scope>NUCLEOTIDE SEQUENCE [LARGE SCALE GENOMIC DNA]</scope>
    <source>
        <strain evidence="9">NIOZ-UU36</strain>
    </source>
</reference>
<evidence type="ECO:0000256" key="1">
    <source>
        <dbReference type="ARBA" id="ARBA00004496"/>
    </source>
</evidence>
<dbReference type="InterPro" id="IPR004805">
    <property type="entry name" value="DnaE2/DnaE/PolC"/>
</dbReference>
<evidence type="ECO:0000313" key="9">
    <source>
        <dbReference type="EMBL" id="MBC8334087.1"/>
    </source>
</evidence>
<keyword evidence="4" id="KW-0548">Nucleotidyltransferase</keyword>
<evidence type="ECO:0000259" key="8">
    <source>
        <dbReference type="SMART" id="SM00481"/>
    </source>
</evidence>
<dbReference type="SUPFAM" id="SSF89550">
    <property type="entry name" value="PHP domain-like"/>
    <property type="match status" value="1"/>
</dbReference>
<dbReference type="GO" id="GO:0005737">
    <property type="term" value="C:cytoplasm"/>
    <property type="evidence" value="ECO:0007669"/>
    <property type="project" value="UniProtKB-SubCell"/>
</dbReference>
<dbReference type="GO" id="GO:0006260">
    <property type="term" value="P:DNA replication"/>
    <property type="evidence" value="ECO:0007669"/>
    <property type="project" value="UniProtKB-KW"/>
</dbReference>
<dbReference type="Proteomes" id="UP000614469">
    <property type="component" value="Unassembled WGS sequence"/>
</dbReference>
<evidence type="ECO:0000256" key="7">
    <source>
        <dbReference type="ARBA" id="ARBA00049244"/>
    </source>
</evidence>
<dbReference type="InterPro" id="IPR029460">
    <property type="entry name" value="DNAPol_HHH"/>
</dbReference>
<dbReference type="AlphaFoldDB" id="A0A8J6NHA3"/>
<accession>A0A8J6NHA3</accession>
<dbReference type="PANTHER" id="PTHR32294">
    <property type="entry name" value="DNA POLYMERASE III SUBUNIT ALPHA"/>
    <property type="match status" value="1"/>
</dbReference>
<protein>
    <recommendedName>
        <fullName evidence="2">DNA-directed DNA polymerase</fullName>
        <ecNumber evidence="2">2.7.7.7</ecNumber>
    </recommendedName>
</protein>
<dbReference type="Pfam" id="PF02811">
    <property type="entry name" value="PHP"/>
    <property type="match status" value="1"/>
</dbReference>
<evidence type="ECO:0000256" key="5">
    <source>
        <dbReference type="ARBA" id="ARBA00022705"/>
    </source>
</evidence>
<evidence type="ECO:0000256" key="4">
    <source>
        <dbReference type="ARBA" id="ARBA00022695"/>
    </source>
</evidence>
<dbReference type="GO" id="GO:0008408">
    <property type="term" value="F:3'-5' exonuclease activity"/>
    <property type="evidence" value="ECO:0007669"/>
    <property type="project" value="InterPro"/>
</dbReference>
<dbReference type="SMART" id="SM00481">
    <property type="entry name" value="POLIIIAc"/>
    <property type="match status" value="1"/>
</dbReference>
<dbReference type="Gene3D" id="1.10.150.870">
    <property type="match status" value="1"/>
</dbReference>
<keyword evidence="6" id="KW-0239">DNA-directed DNA polymerase</keyword>
<name>A0A8J6NHA3_9CHLR</name>
<organism evidence="9 10">
    <name type="scientific">Candidatus Desulfolinea nitratireducens</name>
    <dbReference type="NCBI Taxonomy" id="2841698"/>
    <lineage>
        <taxon>Bacteria</taxon>
        <taxon>Bacillati</taxon>
        <taxon>Chloroflexota</taxon>
        <taxon>Anaerolineae</taxon>
        <taxon>Anaerolineales</taxon>
        <taxon>Anaerolineales incertae sedis</taxon>
        <taxon>Candidatus Desulfolinea</taxon>
    </lineage>
</organism>
<dbReference type="CDD" id="cd04485">
    <property type="entry name" value="DnaE_OBF"/>
    <property type="match status" value="1"/>
</dbReference>
<feature type="domain" description="Polymerase/histidinol phosphatase N-terminal" evidence="8">
    <location>
        <begin position="3"/>
        <end position="70"/>
    </location>
</feature>
<dbReference type="InterPro" id="IPR016195">
    <property type="entry name" value="Pol/histidinol_Pase-like"/>
</dbReference>
<dbReference type="InterPro" id="IPR004365">
    <property type="entry name" value="NA-bd_OB_tRNA"/>
</dbReference>
<evidence type="ECO:0000313" key="10">
    <source>
        <dbReference type="Proteomes" id="UP000614469"/>
    </source>
</evidence>
<comment type="caution">
    <text evidence="9">The sequence shown here is derived from an EMBL/GenBank/DDBJ whole genome shotgun (WGS) entry which is preliminary data.</text>
</comment>
<proteinExistence type="predicted"/>
<evidence type="ECO:0000256" key="2">
    <source>
        <dbReference type="ARBA" id="ARBA00012417"/>
    </source>
</evidence>
<dbReference type="Pfam" id="PF07733">
    <property type="entry name" value="DNA_pol3_alpha"/>
    <property type="match status" value="1"/>
</dbReference>
<sequence>MFAHLTAHSAYSLQEGLATPTELAQAAKAQGMPALGMTDHNLLTGAVEFVHACKKAEIQPLLGLEIDLSTGRLPLLATSQEGWANLCRLSSALALQDDPEEPCSLDLLVSLSNDLIAIGSAGGKEEARQFETLKDIFSNRLYLSLQDPRVGLPLSSFARSLGVQMVVTHPIYYLKPEQASLQRTLTAIRLNQPLNTLSDEDLAPAGAYFLSQGEMLRRFHGFQSALKQTQEIAERCTFDLSLGEPNMPQVPIPNGLTPSQYLRQKAESGAKKRYGKITPDIQARLDHELETIATMGYEPIFLIVEDVLNFARETGVPYSSRGSAASSLVAHCLGITSPDPLRLNLYFERFLNPARQTPPDIDTDLCSVRRDSVIRHVFEKYGEEQVAMVGTINRFRSRSALGEVAKAYGLAPKQVRAMAEKLPHSFWARSQERDEDGQPVSPFNFLRELYPGEKYKQIFDDAEAILKLPRHLSMHPGGLVVAPGPVTDLVPVMRSGGKGVIITQLDLDAVEEFGLVKIDLLGIRGLSVLGDVAEFIQQDQPERYPSSLSVLDSTPVDDKQVSDLIEQGKTIGCFQIESPGMRATLREIHAKSTDDIMAALALYRPGPLTGGLKDAFVRRFKGEEEIHHLHPSLAPLLDETFGVILYQEQVLRIAHELAGFSLAEADLLRRAMSHFDPGKRMQELQRKFVSEAEARSGILQETGERVWEMMAAFAGYGFPKAHAASYAQIAWRSAWAKVHFPAEFMAAVLANWGGYYSQRVYLSEARQLGLTVRAPHINHSLRNFAVASVSGEKQLFMGLGQIKHLTRRTIEKIIYLRPYRSLDDFLTRVDPRSQEAENLVKVGALDGLGSIPALLQRLKGGWQAGQMSLFAINEDVKEDWSLEERMVVQQEILGVSLAAHPLELVADQIEKAGAVAIVDAVERISQRVTVAGVRQASRRSRTAKGETMLFLTLEDLSGTLDVIVFPDLYKQVKQIAISNHPMLITGVLEIDRGREEPSLKAEKIERVLR</sequence>
<dbReference type="Pfam" id="PF17657">
    <property type="entry name" value="DNA_pol3_finger"/>
    <property type="match status" value="1"/>
</dbReference>
<gene>
    <name evidence="9" type="ORF">H8E29_02380</name>
</gene>
<dbReference type="InterPro" id="IPR011708">
    <property type="entry name" value="DNA_pol3_alpha_NTPase_dom"/>
</dbReference>
<dbReference type="GO" id="GO:0003887">
    <property type="term" value="F:DNA-directed DNA polymerase activity"/>
    <property type="evidence" value="ECO:0007669"/>
    <property type="project" value="UniProtKB-KW"/>
</dbReference>
<dbReference type="InterPro" id="IPR003141">
    <property type="entry name" value="Pol/His_phosphatase_N"/>
</dbReference>